<evidence type="ECO:0000256" key="1">
    <source>
        <dbReference type="ARBA" id="ARBA00004329"/>
    </source>
</evidence>
<evidence type="ECO:0000256" key="8">
    <source>
        <dbReference type="ARBA" id="ARBA00022927"/>
    </source>
</evidence>
<keyword evidence="11" id="KW-0539">Nucleus</keyword>
<accession>A0A1E3QVL0</accession>
<evidence type="ECO:0000256" key="11">
    <source>
        <dbReference type="RuleBase" id="RU363115"/>
    </source>
</evidence>
<gene>
    <name evidence="13" type="ORF">BABINDRAFT_159913</name>
</gene>
<dbReference type="AlphaFoldDB" id="A0A1E3QVL0"/>
<comment type="subcellular location">
    <subcellularLocation>
        <location evidence="11">Nucleus</location>
    </subcellularLocation>
    <subcellularLocation>
        <location evidence="11">Cytoplasm</location>
    </subcellularLocation>
    <subcellularLocation>
        <location evidence="1">Preautophagosomal structure</location>
    </subcellularLocation>
</comment>
<dbReference type="GO" id="GO:0035973">
    <property type="term" value="P:aggrephagy"/>
    <property type="evidence" value="ECO:0007669"/>
    <property type="project" value="TreeGrafter"/>
</dbReference>
<keyword evidence="5 11" id="KW-0645">Protease</keyword>
<dbReference type="GeneID" id="30145806"/>
<dbReference type="PANTHER" id="PTHR22624:SF49">
    <property type="entry name" value="CYSTEINE PROTEASE"/>
    <property type="match status" value="1"/>
</dbReference>
<dbReference type="GO" id="GO:0005634">
    <property type="term" value="C:nucleus"/>
    <property type="evidence" value="ECO:0007669"/>
    <property type="project" value="UniProtKB-SubCell"/>
</dbReference>
<dbReference type="GO" id="GO:0000045">
    <property type="term" value="P:autophagosome assembly"/>
    <property type="evidence" value="ECO:0007669"/>
    <property type="project" value="TreeGrafter"/>
</dbReference>
<keyword evidence="9" id="KW-0072">Autophagy</keyword>
<keyword evidence="7" id="KW-0788">Thiol protease</keyword>
<name>A0A1E3QVL0_9ASCO</name>
<keyword evidence="6 11" id="KW-0378">Hydrolase</keyword>
<evidence type="ECO:0000256" key="3">
    <source>
        <dbReference type="ARBA" id="ARBA00022448"/>
    </source>
</evidence>
<dbReference type="EMBL" id="KV454427">
    <property type="protein sequence ID" value="ODQ81654.1"/>
    <property type="molecule type" value="Genomic_DNA"/>
</dbReference>
<dbReference type="GO" id="GO:0004197">
    <property type="term" value="F:cysteine-type endopeptidase activity"/>
    <property type="evidence" value="ECO:0007669"/>
    <property type="project" value="TreeGrafter"/>
</dbReference>
<dbReference type="Pfam" id="PF03416">
    <property type="entry name" value="Peptidase_C54"/>
    <property type="match status" value="1"/>
</dbReference>
<dbReference type="STRING" id="984486.A0A1E3QVL0"/>
<evidence type="ECO:0000256" key="2">
    <source>
        <dbReference type="ARBA" id="ARBA00010958"/>
    </source>
</evidence>
<evidence type="ECO:0000313" key="14">
    <source>
        <dbReference type="Proteomes" id="UP000094336"/>
    </source>
</evidence>
<dbReference type="EC" id="3.4.22.-" evidence="11"/>
<dbReference type="InterPro" id="IPR046792">
    <property type="entry name" value="Peptidase_C54_cat"/>
</dbReference>
<keyword evidence="14" id="KW-1185">Reference proteome</keyword>
<evidence type="ECO:0000256" key="5">
    <source>
        <dbReference type="ARBA" id="ARBA00022670"/>
    </source>
</evidence>
<comment type="catalytic activity">
    <reaction evidence="10">
        <text>[protein]-C-terminal L-amino acid-glycyl-phosphatidylethanolamide + H2O = [protein]-C-terminal L-amino acid-glycine + a 1,2-diacyl-sn-glycero-3-phosphoethanolamine</text>
        <dbReference type="Rhea" id="RHEA:67548"/>
        <dbReference type="Rhea" id="RHEA-COMP:17323"/>
        <dbReference type="Rhea" id="RHEA-COMP:17324"/>
        <dbReference type="ChEBI" id="CHEBI:15377"/>
        <dbReference type="ChEBI" id="CHEBI:64612"/>
        <dbReference type="ChEBI" id="CHEBI:172940"/>
        <dbReference type="ChEBI" id="CHEBI:172941"/>
    </reaction>
    <physiologicalReaction direction="left-to-right" evidence="10">
        <dbReference type="Rhea" id="RHEA:67549"/>
    </physiologicalReaction>
</comment>
<dbReference type="Proteomes" id="UP000094336">
    <property type="component" value="Unassembled WGS sequence"/>
</dbReference>
<dbReference type="GO" id="GO:0016485">
    <property type="term" value="P:protein processing"/>
    <property type="evidence" value="ECO:0007669"/>
    <property type="project" value="TreeGrafter"/>
</dbReference>
<dbReference type="GO" id="GO:0034727">
    <property type="term" value="P:piecemeal microautophagy of the nucleus"/>
    <property type="evidence" value="ECO:0007669"/>
    <property type="project" value="TreeGrafter"/>
</dbReference>
<dbReference type="GO" id="GO:0015031">
    <property type="term" value="P:protein transport"/>
    <property type="evidence" value="ECO:0007669"/>
    <property type="project" value="UniProtKB-KW"/>
</dbReference>
<organism evidence="13 14">
    <name type="scientific">Babjeviella inositovora NRRL Y-12698</name>
    <dbReference type="NCBI Taxonomy" id="984486"/>
    <lineage>
        <taxon>Eukaryota</taxon>
        <taxon>Fungi</taxon>
        <taxon>Dikarya</taxon>
        <taxon>Ascomycota</taxon>
        <taxon>Saccharomycotina</taxon>
        <taxon>Pichiomycetes</taxon>
        <taxon>Serinales incertae sedis</taxon>
        <taxon>Babjeviella</taxon>
    </lineage>
</organism>
<dbReference type="GO" id="GO:0000423">
    <property type="term" value="P:mitophagy"/>
    <property type="evidence" value="ECO:0007669"/>
    <property type="project" value="TreeGrafter"/>
</dbReference>
<dbReference type="RefSeq" id="XP_018986982.1">
    <property type="nucleotide sequence ID" value="XM_019127953.1"/>
</dbReference>
<protein>
    <recommendedName>
        <fullName evidence="11">Cysteine protease</fullName>
        <ecNumber evidence="11">3.4.22.-</ecNumber>
    </recommendedName>
</protein>
<dbReference type="InterPro" id="IPR005078">
    <property type="entry name" value="Peptidase_C54"/>
</dbReference>
<reference evidence="14" key="1">
    <citation type="submission" date="2016-05" db="EMBL/GenBank/DDBJ databases">
        <title>Comparative genomics of biotechnologically important yeasts.</title>
        <authorList>
            <consortium name="DOE Joint Genome Institute"/>
            <person name="Riley R."/>
            <person name="Haridas S."/>
            <person name="Wolfe K.H."/>
            <person name="Lopes M.R."/>
            <person name="Hittinger C.T."/>
            <person name="Goker M."/>
            <person name="Salamov A."/>
            <person name="Wisecaver J."/>
            <person name="Long T.M."/>
            <person name="Aerts A.L."/>
            <person name="Barry K."/>
            <person name="Choi C."/>
            <person name="Clum A."/>
            <person name="Coughlan A.Y."/>
            <person name="Deshpande S."/>
            <person name="Douglass A.P."/>
            <person name="Hanson S.J."/>
            <person name="Klenk H.-P."/>
            <person name="Labutti K."/>
            <person name="Lapidus A."/>
            <person name="Lindquist E."/>
            <person name="Lipzen A."/>
            <person name="Meier-Kolthoff J.P."/>
            <person name="Ohm R.A."/>
            <person name="Otillar R.P."/>
            <person name="Pangilinan J."/>
            <person name="Peng Y."/>
            <person name="Rokas A."/>
            <person name="Rosa C.A."/>
            <person name="Scheuner C."/>
            <person name="Sibirny A.A."/>
            <person name="Slot J.C."/>
            <person name="Stielow J.B."/>
            <person name="Sun H."/>
            <person name="Kurtzman C.P."/>
            <person name="Blackwell M."/>
            <person name="Grigoriev I.V."/>
            <person name="Jeffries T.W."/>
        </authorList>
    </citation>
    <scope>NUCLEOTIDE SEQUENCE [LARGE SCALE GENOMIC DNA]</scope>
    <source>
        <strain evidence="14">NRRL Y-12698</strain>
    </source>
</reference>
<dbReference type="GO" id="GO:0000407">
    <property type="term" value="C:phagophore assembly site"/>
    <property type="evidence" value="ECO:0007669"/>
    <property type="project" value="UniProtKB-SubCell"/>
</dbReference>
<dbReference type="SUPFAM" id="SSF54001">
    <property type="entry name" value="Cysteine proteinases"/>
    <property type="match status" value="1"/>
</dbReference>
<evidence type="ECO:0000256" key="7">
    <source>
        <dbReference type="ARBA" id="ARBA00022807"/>
    </source>
</evidence>
<comment type="similarity">
    <text evidence="2 11">Belongs to the peptidase C54 family.</text>
</comment>
<keyword evidence="3" id="KW-0813">Transport</keyword>
<evidence type="ECO:0000256" key="4">
    <source>
        <dbReference type="ARBA" id="ARBA00022490"/>
    </source>
</evidence>
<keyword evidence="8" id="KW-0653">Protein transport</keyword>
<evidence type="ECO:0000256" key="10">
    <source>
        <dbReference type="ARBA" id="ARBA00029362"/>
    </source>
</evidence>
<evidence type="ECO:0000256" key="9">
    <source>
        <dbReference type="ARBA" id="ARBA00023006"/>
    </source>
</evidence>
<dbReference type="GO" id="GO:0019786">
    <property type="term" value="F:protein-phosphatidylethanolamide deconjugating activity"/>
    <property type="evidence" value="ECO:0007669"/>
    <property type="project" value="InterPro"/>
</dbReference>
<proteinExistence type="inferred from homology"/>
<dbReference type="InterPro" id="IPR038765">
    <property type="entry name" value="Papain-like_cys_pep_sf"/>
</dbReference>
<evidence type="ECO:0000313" key="13">
    <source>
        <dbReference type="EMBL" id="ODQ81654.1"/>
    </source>
</evidence>
<feature type="domain" description="Peptidase C54 catalytic" evidence="12">
    <location>
        <begin position="69"/>
        <end position="341"/>
    </location>
</feature>
<evidence type="ECO:0000256" key="6">
    <source>
        <dbReference type="ARBA" id="ARBA00022801"/>
    </source>
</evidence>
<dbReference type="PANTHER" id="PTHR22624">
    <property type="entry name" value="CYSTEINE PROTEASE ATG4"/>
    <property type="match status" value="1"/>
</dbReference>
<comment type="function">
    <text evidence="11">Required for selective autophagic degradation of the nucleus (nucleophagy) as well as for mitophagy which contributes to regulate mitochondrial quantity and quality by eliminating the mitochondria to a basal level to fulfill cellular energy requirements and preventing excess ROS production.</text>
</comment>
<evidence type="ECO:0000259" key="12">
    <source>
        <dbReference type="Pfam" id="PF03416"/>
    </source>
</evidence>
<dbReference type="OrthoDB" id="2960936at2759"/>
<sequence length="477" mass="52483">MTSHNGLQKMFLHFWEDQGSTDSQQDIVLLGKTYHLEPDKESNEEALNPFNFDSFALFFQKPTTKPFPSDFLADVYTRLWLTYRSGFGMIPRATDGPSPVSISSIIRNMGEVNPAGFTSDAGWGCMIRTSQSLLANALQTMRLGRDYVFSSSTPIHDELVSWFNDTEEAPFSIHRFVEQGGKLCGKKPGEWFGPNAASRSIQALCHDFPQCGVNVYVSDTGDVYRDRILPLLDESPVLLLFSLRLGIDNVNPLYYDSLLQALALMQSVGIAGGRPASSHYFFGFQGHNMFYLDPHTLQAVSTSQETYHTKRISRISLQEMDPSMLIGFLVTSKEDLEDWVEKVTLNKIFHVSDEQAPSYQPSISIISDEDGDDFVDLGAEVSASCGGEEFEDLSGSVATIEPGDGVLVLSEPEFDEEKPDDSIVILSAPGSPSTCNCSIPKSVESTYTAVSGIHEEPIVLVEASTSIGGSIQVEDVL</sequence>
<keyword evidence="4 11" id="KW-0963">Cytoplasm</keyword>